<feature type="transmembrane region" description="Helical" evidence="6">
    <location>
        <begin position="283"/>
        <end position="301"/>
    </location>
</feature>
<dbReference type="Proteomes" id="UP000510888">
    <property type="component" value="Plasmid PPGU16_p1"/>
</dbReference>
<dbReference type="KEGG" id="plad:PPGU16_59530"/>
<feature type="transmembrane region" description="Helical" evidence="6">
    <location>
        <begin position="168"/>
        <end position="191"/>
    </location>
</feature>
<evidence type="ECO:0000256" key="3">
    <source>
        <dbReference type="ARBA" id="ARBA00022692"/>
    </source>
</evidence>
<evidence type="ECO:0000256" key="4">
    <source>
        <dbReference type="ARBA" id="ARBA00022989"/>
    </source>
</evidence>
<evidence type="ECO:0000256" key="1">
    <source>
        <dbReference type="ARBA" id="ARBA00004651"/>
    </source>
</evidence>
<feature type="transmembrane region" description="Helical" evidence="6">
    <location>
        <begin position="42"/>
        <end position="64"/>
    </location>
</feature>
<keyword evidence="5 6" id="KW-0472">Membrane</keyword>
<accession>A0A7I8BVQ4</accession>
<protein>
    <submittedName>
        <fullName evidence="7">O-antigen transporter</fullName>
    </submittedName>
</protein>
<keyword evidence="3 6" id="KW-0812">Transmembrane</keyword>
<keyword evidence="4 6" id="KW-1133">Transmembrane helix</keyword>
<proteinExistence type="predicted"/>
<keyword evidence="7" id="KW-0614">Plasmid</keyword>
<evidence type="ECO:0000256" key="5">
    <source>
        <dbReference type="ARBA" id="ARBA00023136"/>
    </source>
</evidence>
<reference evidence="7 8" key="1">
    <citation type="journal article" date="2020" name="Genes (Basel)">
        <title>Genomic Comparison of Insect Gut Symbionts from Divergent Burkholderia Subclades.</title>
        <authorList>
            <person name="Takeshita K."/>
            <person name="Kikuchi Y."/>
        </authorList>
    </citation>
    <scope>NUCLEOTIDE SEQUENCE [LARGE SCALE GENOMIC DNA]</scope>
    <source>
        <strain evidence="7 8">PGU16</strain>
        <plasmid evidence="7 8">PPGU16_p1</plasmid>
    </source>
</reference>
<evidence type="ECO:0000313" key="8">
    <source>
        <dbReference type="Proteomes" id="UP000510888"/>
    </source>
</evidence>
<feature type="transmembrane region" description="Helical" evidence="6">
    <location>
        <begin position="143"/>
        <end position="162"/>
    </location>
</feature>
<evidence type="ECO:0000256" key="2">
    <source>
        <dbReference type="ARBA" id="ARBA00022475"/>
    </source>
</evidence>
<feature type="transmembrane region" description="Helical" evidence="6">
    <location>
        <begin position="376"/>
        <end position="396"/>
    </location>
</feature>
<feature type="transmembrane region" description="Helical" evidence="6">
    <location>
        <begin position="321"/>
        <end position="338"/>
    </location>
</feature>
<organism evidence="7 8">
    <name type="scientific">Paraburkholderia largidicola</name>
    <dbReference type="NCBI Taxonomy" id="3014751"/>
    <lineage>
        <taxon>Bacteria</taxon>
        <taxon>Pseudomonadati</taxon>
        <taxon>Pseudomonadota</taxon>
        <taxon>Betaproteobacteria</taxon>
        <taxon>Burkholderiales</taxon>
        <taxon>Burkholderiaceae</taxon>
        <taxon>Paraburkholderia</taxon>
    </lineage>
</organism>
<dbReference type="GO" id="GO:0005886">
    <property type="term" value="C:plasma membrane"/>
    <property type="evidence" value="ECO:0007669"/>
    <property type="project" value="UniProtKB-SubCell"/>
</dbReference>
<feature type="transmembrane region" description="Helical" evidence="6">
    <location>
        <begin position="85"/>
        <end position="108"/>
    </location>
</feature>
<keyword evidence="2" id="KW-1003">Cell membrane</keyword>
<dbReference type="AlphaFoldDB" id="A0A7I8BVQ4"/>
<keyword evidence="8" id="KW-1185">Reference proteome</keyword>
<dbReference type="InterPro" id="IPR002797">
    <property type="entry name" value="Polysacc_synth"/>
</dbReference>
<evidence type="ECO:0000313" key="7">
    <source>
        <dbReference type="EMBL" id="BCF92886.1"/>
    </source>
</evidence>
<name>A0A7I8BVQ4_9BURK</name>
<feature type="transmembrane region" description="Helical" evidence="6">
    <location>
        <begin position="12"/>
        <end position="30"/>
    </location>
</feature>
<feature type="transmembrane region" description="Helical" evidence="6">
    <location>
        <begin position="350"/>
        <end position="370"/>
    </location>
</feature>
<comment type="subcellular location">
    <subcellularLocation>
        <location evidence="1">Cell membrane</location>
        <topology evidence="1">Multi-pass membrane protein</topology>
    </subcellularLocation>
</comment>
<feature type="transmembrane region" description="Helical" evidence="6">
    <location>
        <begin position="114"/>
        <end position="136"/>
    </location>
</feature>
<dbReference type="InterPro" id="IPR050833">
    <property type="entry name" value="Poly_Biosynth_Transport"/>
</dbReference>
<gene>
    <name evidence="7" type="ORF">PPGU16_59530</name>
</gene>
<geneLocation type="plasmid" evidence="7 8">
    <name>PPGU16_p1</name>
</geneLocation>
<dbReference type="Pfam" id="PF01943">
    <property type="entry name" value="Polysacc_synt"/>
    <property type="match status" value="1"/>
</dbReference>
<evidence type="ECO:0000256" key="6">
    <source>
        <dbReference type="SAM" id="Phobius"/>
    </source>
</evidence>
<dbReference type="PANTHER" id="PTHR30250:SF11">
    <property type="entry name" value="O-ANTIGEN TRANSPORTER-RELATED"/>
    <property type="match status" value="1"/>
</dbReference>
<sequence>MWQMLRGVSYSVLANVAGLLGPLVTMPYVLRVLGPGAYGLAVYASIISTWITSVLVLGLSGYCARQYSRSVISGAGCGDRELSSLVSLQIVMAIAATVLHAVVISLVIERGSGTIFWIYLAVTAFSCLNVDWFFYVTDRMDVFFWRTLVLRLAALAALFVFVKTKEDVTVYAGISAVFVVLPNLVSFIFVFRRHPLSFDRHAYKRIGGARYFLTNATIGSVYQFADQFLMGMLSTKENLSYLNVCKQIMGIANMVVASASRALMPRAVDAFAHGKGSVWIRKMTPACGAAVVAATLGMWLLGAPLVRLLAGPKFEPASEHMALLAAIFAVTAVAVYIDTQISIPLNCERFTTVSNSFVAIVSIVMLLALFQRLGFVSALVGLLVGETIGVSVMLYLHKGRSGLSMVKQ</sequence>
<dbReference type="PANTHER" id="PTHR30250">
    <property type="entry name" value="PST FAMILY PREDICTED COLANIC ACID TRANSPORTER"/>
    <property type="match status" value="1"/>
</dbReference>
<dbReference type="EMBL" id="AP023176">
    <property type="protein sequence ID" value="BCF92886.1"/>
    <property type="molecule type" value="Genomic_DNA"/>
</dbReference>